<dbReference type="Pfam" id="PF00664">
    <property type="entry name" value="ABC_membrane"/>
    <property type="match status" value="1"/>
</dbReference>
<dbReference type="AlphaFoldDB" id="A0A6G4X390"/>
<dbReference type="InterPro" id="IPR039421">
    <property type="entry name" value="Type_1_exporter"/>
</dbReference>
<feature type="transmembrane region" description="Helical" evidence="5">
    <location>
        <begin position="130"/>
        <end position="152"/>
    </location>
</feature>
<dbReference type="CDD" id="cd07346">
    <property type="entry name" value="ABC_6TM_exporters"/>
    <property type="match status" value="1"/>
</dbReference>
<keyword evidence="3 5" id="KW-1133">Transmembrane helix</keyword>
<keyword evidence="8" id="KW-0067">ATP-binding</keyword>
<dbReference type="RefSeq" id="WP_165301474.1">
    <property type="nucleotide sequence ID" value="NZ_JAAKZZ010000361.1"/>
</dbReference>
<dbReference type="InterPro" id="IPR011527">
    <property type="entry name" value="ABC1_TM_dom"/>
</dbReference>
<feature type="transmembrane region" description="Helical" evidence="5">
    <location>
        <begin position="21"/>
        <end position="46"/>
    </location>
</feature>
<evidence type="ECO:0000256" key="1">
    <source>
        <dbReference type="ARBA" id="ARBA00004651"/>
    </source>
</evidence>
<evidence type="ECO:0000256" key="2">
    <source>
        <dbReference type="ARBA" id="ARBA00022692"/>
    </source>
</evidence>
<feature type="domain" description="ABC transporter" evidence="6">
    <location>
        <begin position="331"/>
        <end position="563"/>
    </location>
</feature>
<evidence type="ECO:0000313" key="8">
    <source>
        <dbReference type="EMBL" id="NGO71848.1"/>
    </source>
</evidence>
<feature type="transmembrane region" description="Helical" evidence="5">
    <location>
        <begin position="158"/>
        <end position="178"/>
    </location>
</feature>
<comment type="caution">
    <text evidence="8">The sequence shown here is derived from an EMBL/GenBank/DDBJ whole genome shotgun (WGS) entry which is preliminary data.</text>
</comment>
<protein>
    <submittedName>
        <fullName evidence="8">ABC transporter ATP-binding protein</fullName>
    </submittedName>
</protein>
<dbReference type="Gene3D" id="1.20.1560.10">
    <property type="entry name" value="ABC transporter type 1, transmembrane domain"/>
    <property type="match status" value="1"/>
</dbReference>
<dbReference type="PROSITE" id="PS50893">
    <property type="entry name" value="ABC_TRANSPORTER_2"/>
    <property type="match status" value="1"/>
</dbReference>
<dbReference type="PROSITE" id="PS50929">
    <property type="entry name" value="ABC_TM1F"/>
    <property type="match status" value="1"/>
</dbReference>
<keyword evidence="8" id="KW-0547">Nucleotide-binding</keyword>
<dbReference type="GO" id="GO:0015421">
    <property type="term" value="F:ABC-type oligopeptide transporter activity"/>
    <property type="evidence" value="ECO:0007669"/>
    <property type="project" value="TreeGrafter"/>
</dbReference>
<evidence type="ECO:0000313" key="9">
    <source>
        <dbReference type="Proteomes" id="UP000477722"/>
    </source>
</evidence>
<sequence length="563" mass="58159">MARSDAGPRLPRTAAGGQSGPVALSSLLLSVHQSGYVVVPLLVGAAVDTALGESPAVLLRWCAALAAVFALTAVAGALGSRLNYAAELAWAHRLRVALVRRILSPHGFAGRARRDGELTALVLRDTQQRAGLATVAGTVVPALVSMVIGFAALLAVSAALAALLAAGVGTTLLLSRVLSRRLTARIDAERGGLLDIGAQAEDVLTGLRTLKGLDAEAESVERYRRVSRSAVRTRVAAIRWESAYRAVNSAASGLLMVAVIWFGGSAVLDGSMTVGRLVGAVGLVQVIATALERLTSMGTLIARASVSRTAIDEMLRAPAGVPDGPLAPPGPGAGEVRLSGVRAGSLRGLDLRVPAGSHVGIVSRTEADSDALLALLSREGAYEGSVLLDDVELREMPVTAARERLTVSRHDADLFPGTVMDNIASGASGPSARLRADPYIRAAAVDEVTRGLPHGLDTEITERGRSLSGGQRQRVVLARALATEAPVLVLADPLSATDAATEHRVSQGIHRARAGRTTLLLTSSPAVLAGCDHVVVLDGGRVAFAGTHAELSHRPHYASAVFA</sequence>
<evidence type="ECO:0000256" key="4">
    <source>
        <dbReference type="ARBA" id="ARBA00023136"/>
    </source>
</evidence>
<dbReference type="EMBL" id="JAAKZZ010000361">
    <property type="protein sequence ID" value="NGO71848.1"/>
    <property type="molecule type" value="Genomic_DNA"/>
</dbReference>
<feature type="transmembrane region" description="Helical" evidence="5">
    <location>
        <begin position="58"/>
        <end position="78"/>
    </location>
</feature>
<feature type="domain" description="ABC transmembrane type-1" evidence="7">
    <location>
        <begin position="23"/>
        <end position="303"/>
    </location>
</feature>
<keyword evidence="4 5" id="KW-0472">Membrane</keyword>
<dbReference type="SUPFAM" id="SSF52540">
    <property type="entry name" value="P-loop containing nucleoside triphosphate hydrolases"/>
    <property type="match status" value="1"/>
</dbReference>
<dbReference type="PROSITE" id="PS00211">
    <property type="entry name" value="ABC_TRANSPORTER_1"/>
    <property type="match status" value="1"/>
</dbReference>
<dbReference type="GO" id="GO:0005524">
    <property type="term" value="F:ATP binding"/>
    <property type="evidence" value="ECO:0007669"/>
    <property type="project" value="UniProtKB-KW"/>
</dbReference>
<name>A0A6G4X390_9ACTN</name>
<organism evidence="8 9">
    <name type="scientific">Streptomyces boncukensis</name>
    <dbReference type="NCBI Taxonomy" id="2711219"/>
    <lineage>
        <taxon>Bacteria</taxon>
        <taxon>Bacillati</taxon>
        <taxon>Actinomycetota</taxon>
        <taxon>Actinomycetes</taxon>
        <taxon>Kitasatosporales</taxon>
        <taxon>Streptomycetaceae</taxon>
        <taxon>Streptomyces</taxon>
    </lineage>
</organism>
<proteinExistence type="predicted"/>
<keyword evidence="9" id="KW-1185">Reference proteome</keyword>
<dbReference type="SUPFAM" id="SSF90123">
    <property type="entry name" value="ABC transporter transmembrane region"/>
    <property type="match status" value="1"/>
</dbReference>
<dbReference type="InterPro" id="IPR036640">
    <property type="entry name" value="ABC1_TM_sf"/>
</dbReference>
<keyword evidence="2 5" id="KW-0812">Transmembrane</keyword>
<dbReference type="InterPro" id="IPR003439">
    <property type="entry name" value="ABC_transporter-like_ATP-bd"/>
</dbReference>
<dbReference type="Proteomes" id="UP000477722">
    <property type="component" value="Unassembled WGS sequence"/>
</dbReference>
<accession>A0A6G4X390</accession>
<dbReference type="InterPro" id="IPR027417">
    <property type="entry name" value="P-loop_NTPase"/>
</dbReference>
<evidence type="ECO:0000256" key="3">
    <source>
        <dbReference type="ARBA" id="ARBA00022989"/>
    </source>
</evidence>
<dbReference type="PANTHER" id="PTHR43394:SF1">
    <property type="entry name" value="ATP-BINDING CASSETTE SUB-FAMILY B MEMBER 10, MITOCHONDRIAL"/>
    <property type="match status" value="1"/>
</dbReference>
<reference evidence="8 9" key="1">
    <citation type="submission" date="2020-02" db="EMBL/GenBank/DDBJ databases">
        <title>Whole-genome analyses of novel actinobacteria.</title>
        <authorList>
            <person name="Sahin N."/>
            <person name="Tatar D."/>
        </authorList>
    </citation>
    <scope>NUCLEOTIDE SEQUENCE [LARGE SCALE GENOMIC DNA]</scope>
    <source>
        <strain evidence="8 9">SB3404</strain>
    </source>
</reference>
<comment type="subcellular location">
    <subcellularLocation>
        <location evidence="1">Cell membrane</location>
        <topology evidence="1">Multi-pass membrane protein</topology>
    </subcellularLocation>
</comment>
<evidence type="ECO:0000259" key="7">
    <source>
        <dbReference type="PROSITE" id="PS50929"/>
    </source>
</evidence>
<feature type="transmembrane region" description="Helical" evidence="5">
    <location>
        <begin position="242"/>
        <end position="262"/>
    </location>
</feature>
<dbReference type="Pfam" id="PF00005">
    <property type="entry name" value="ABC_tran"/>
    <property type="match status" value="1"/>
</dbReference>
<dbReference type="GO" id="GO:0005886">
    <property type="term" value="C:plasma membrane"/>
    <property type="evidence" value="ECO:0007669"/>
    <property type="project" value="UniProtKB-SubCell"/>
</dbReference>
<gene>
    <name evidence="8" type="ORF">G5C65_26565</name>
</gene>
<dbReference type="GO" id="GO:0016887">
    <property type="term" value="F:ATP hydrolysis activity"/>
    <property type="evidence" value="ECO:0007669"/>
    <property type="project" value="InterPro"/>
</dbReference>
<evidence type="ECO:0000259" key="6">
    <source>
        <dbReference type="PROSITE" id="PS50893"/>
    </source>
</evidence>
<dbReference type="InterPro" id="IPR017871">
    <property type="entry name" value="ABC_transporter-like_CS"/>
</dbReference>
<evidence type="ECO:0000256" key="5">
    <source>
        <dbReference type="SAM" id="Phobius"/>
    </source>
</evidence>
<dbReference type="PANTHER" id="PTHR43394">
    <property type="entry name" value="ATP-DEPENDENT PERMEASE MDL1, MITOCHONDRIAL"/>
    <property type="match status" value="1"/>
</dbReference>
<dbReference type="Gene3D" id="3.40.50.300">
    <property type="entry name" value="P-loop containing nucleotide triphosphate hydrolases"/>
    <property type="match status" value="1"/>
</dbReference>